<dbReference type="FunFam" id="2.30.30.280:FF:000001">
    <property type="entry name" value="tRNA-specific 2-thiouridylase MnmA"/>
    <property type="match status" value="1"/>
</dbReference>
<dbReference type="Pfam" id="PF20258">
    <property type="entry name" value="tRNA_Me_trans_C"/>
    <property type="match status" value="1"/>
</dbReference>
<evidence type="ECO:0000313" key="11">
    <source>
        <dbReference type="EMBL" id="SUZ73115.1"/>
    </source>
</evidence>
<dbReference type="InterPro" id="IPR014729">
    <property type="entry name" value="Rossmann-like_a/b/a_fold"/>
</dbReference>
<proteinExistence type="inferred from homology"/>
<evidence type="ECO:0000259" key="10">
    <source>
        <dbReference type="Pfam" id="PF20259"/>
    </source>
</evidence>
<dbReference type="Gene3D" id="2.30.30.280">
    <property type="entry name" value="Adenine nucleotide alpha hydrolases-like domains"/>
    <property type="match status" value="1"/>
</dbReference>
<keyword evidence="7" id="KW-0694">RNA-binding</keyword>
<dbReference type="NCBIfam" id="NF001138">
    <property type="entry name" value="PRK00143.1"/>
    <property type="match status" value="1"/>
</dbReference>
<feature type="domain" description="tRNA-specific 2-thiouridylase MnmA-like central" evidence="10">
    <location>
        <begin position="202"/>
        <end position="270"/>
    </location>
</feature>
<dbReference type="InterPro" id="IPR046884">
    <property type="entry name" value="MnmA-like_central"/>
</dbReference>
<keyword evidence="8" id="KW-1015">Disulfide bond</keyword>
<name>A0A381Q1C0_9ZZZZ</name>
<evidence type="ECO:0000256" key="8">
    <source>
        <dbReference type="ARBA" id="ARBA00023157"/>
    </source>
</evidence>
<evidence type="ECO:0000256" key="5">
    <source>
        <dbReference type="ARBA" id="ARBA00022741"/>
    </source>
</evidence>
<dbReference type="CDD" id="cd01998">
    <property type="entry name" value="MnmA_TRMU-like"/>
    <property type="match status" value="1"/>
</dbReference>
<evidence type="ECO:0000256" key="4">
    <source>
        <dbReference type="ARBA" id="ARBA00022694"/>
    </source>
</evidence>
<dbReference type="InterPro" id="IPR023382">
    <property type="entry name" value="MnmA-like_central_sf"/>
</dbReference>
<dbReference type="AlphaFoldDB" id="A0A381Q1C0"/>
<keyword evidence="6" id="KW-0067">ATP-binding</keyword>
<evidence type="ECO:0000259" key="9">
    <source>
        <dbReference type="Pfam" id="PF20258"/>
    </source>
</evidence>
<evidence type="ECO:0000256" key="2">
    <source>
        <dbReference type="ARBA" id="ARBA00022555"/>
    </source>
</evidence>
<dbReference type="GO" id="GO:0002143">
    <property type="term" value="P:tRNA wobble position uridine thiolation"/>
    <property type="evidence" value="ECO:0007669"/>
    <property type="project" value="TreeGrafter"/>
</dbReference>
<evidence type="ECO:0000256" key="3">
    <source>
        <dbReference type="ARBA" id="ARBA00022679"/>
    </source>
</evidence>
<accession>A0A381Q1C0</accession>
<dbReference type="InterPro" id="IPR004506">
    <property type="entry name" value="MnmA-like"/>
</dbReference>
<dbReference type="GO" id="GO:0005524">
    <property type="term" value="F:ATP binding"/>
    <property type="evidence" value="ECO:0007669"/>
    <property type="project" value="UniProtKB-KW"/>
</dbReference>
<dbReference type="PANTHER" id="PTHR11933">
    <property type="entry name" value="TRNA 5-METHYLAMINOMETHYL-2-THIOURIDYLATE -METHYLTRANSFERASE"/>
    <property type="match status" value="1"/>
</dbReference>
<gene>
    <name evidence="11" type="ORF">METZ01_LOCUS25969</name>
</gene>
<dbReference type="HAMAP" id="MF_00144">
    <property type="entry name" value="tRNA_thiouridyl_MnmA"/>
    <property type="match status" value="1"/>
</dbReference>
<dbReference type="EMBL" id="UINC01001168">
    <property type="protein sequence ID" value="SUZ73115.1"/>
    <property type="molecule type" value="Genomic_DNA"/>
</dbReference>
<dbReference type="PANTHER" id="PTHR11933:SF5">
    <property type="entry name" value="MITOCHONDRIAL TRNA-SPECIFIC 2-THIOURIDYLASE 1"/>
    <property type="match status" value="1"/>
</dbReference>
<evidence type="ECO:0000256" key="1">
    <source>
        <dbReference type="ARBA" id="ARBA00022490"/>
    </source>
</evidence>
<organism evidence="11">
    <name type="scientific">marine metagenome</name>
    <dbReference type="NCBI Taxonomy" id="408172"/>
    <lineage>
        <taxon>unclassified sequences</taxon>
        <taxon>metagenomes</taxon>
        <taxon>ecological metagenomes</taxon>
    </lineage>
</organism>
<keyword evidence="5" id="KW-0547">Nucleotide-binding</keyword>
<dbReference type="Pfam" id="PF20259">
    <property type="entry name" value="tRNA_Me_trans_M"/>
    <property type="match status" value="1"/>
</dbReference>
<evidence type="ECO:0000256" key="6">
    <source>
        <dbReference type="ARBA" id="ARBA00022840"/>
    </source>
</evidence>
<evidence type="ECO:0000256" key="7">
    <source>
        <dbReference type="ARBA" id="ARBA00022884"/>
    </source>
</evidence>
<keyword evidence="3" id="KW-0808">Transferase</keyword>
<protein>
    <submittedName>
        <fullName evidence="11">Uncharacterized protein</fullName>
    </submittedName>
</protein>
<dbReference type="Pfam" id="PF03054">
    <property type="entry name" value="tRNA_Me_trans"/>
    <property type="match status" value="1"/>
</dbReference>
<dbReference type="InterPro" id="IPR046885">
    <property type="entry name" value="MnmA-like_C"/>
</dbReference>
<dbReference type="GO" id="GO:0000049">
    <property type="term" value="F:tRNA binding"/>
    <property type="evidence" value="ECO:0007669"/>
    <property type="project" value="UniProtKB-KW"/>
</dbReference>
<keyword evidence="2" id="KW-0820">tRNA-binding</keyword>
<keyword evidence="1" id="KW-0963">Cytoplasm</keyword>
<dbReference type="FunFam" id="2.40.30.10:FF:000023">
    <property type="entry name" value="tRNA-specific 2-thiouridylase MnmA"/>
    <property type="match status" value="1"/>
</dbReference>
<reference evidence="11" key="1">
    <citation type="submission" date="2018-05" db="EMBL/GenBank/DDBJ databases">
        <authorList>
            <person name="Lanie J.A."/>
            <person name="Ng W.-L."/>
            <person name="Kazmierczak K.M."/>
            <person name="Andrzejewski T.M."/>
            <person name="Davidsen T.M."/>
            <person name="Wayne K.J."/>
            <person name="Tettelin H."/>
            <person name="Glass J.I."/>
            <person name="Rusch D."/>
            <person name="Podicherti R."/>
            <person name="Tsui H.-C.T."/>
            <person name="Winkler M.E."/>
        </authorList>
    </citation>
    <scope>NUCLEOTIDE SEQUENCE</scope>
</reference>
<dbReference type="SUPFAM" id="SSF52402">
    <property type="entry name" value="Adenine nucleotide alpha hydrolases-like"/>
    <property type="match status" value="1"/>
</dbReference>
<dbReference type="NCBIfam" id="TIGR00420">
    <property type="entry name" value="trmU"/>
    <property type="match status" value="1"/>
</dbReference>
<keyword evidence="4" id="KW-0819">tRNA processing</keyword>
<dbReference type="GO" id="GO:0016783">
    <property type="term" value="F:sulfurtransferase activity"/>
    <property type="evidence" value="ECO:0007669"/>
    <property type="project" value="InterPro"/>
</dbReference>
<dbReference type="FunFam" id="3.40.50.620:FF:000115">
    <property type="entry name" value="tRNA-specific 2-thiouridylase MnmA"/>
    <property type="match status" value="1"/>
</dbReference>
<dbReference type="Gene3D" id="3.40.50.620">
    <property type="entry name" value="HUPs"/>
    <property type="match status" value="1"/>
</dbReference>
<dbReference type="Gene3D" id="2.40.30.10">
    <property type="entry name" value="Translation factors"/>
    <property type="match status" value="1"/>
</dbReference>
<feature type="domain" description="tRNA-specific 2-thiouridylase MnmA-like C-terminal" evidence="9">
    <location>
        <begin position="279"/>
        <end position="356"/>
    </location>
</feature>
<sequence>MKKEKIILGMSGGVDSSVAALLLQKDGYDVEGVFMKNWDDKHAICSAEDDYADALSVSKKLNIPLHKIDYTKSYKNKVFKQFLDDHLGGFTPNPDVLCNKEIKFEVFQKYAKKLNAKKIATGHYAKKTIINSINYLEKATDQSKDQSYFLYQLGQKELKNTIFPLGEIQKKEVRKIAKEYGLINYNKKDSTGICFIGERKYNDFVGQYINAKKGKIVSIDGDVLGTHNGHIYFTIGQRKGLGIGARLSAEDKPWYVVKKDIKKNIVFVAQGGNHPALFSKKIIVNAVNWISQKPTHFPKQLYAKVRYRDNDKACSVFCLNQNSYLVKFQSKQKAITPGQSIVFYDKNNICVGGGIISKRDIPFLKKTLDE</sequence>